<dbReference type="Proteomes" id="UP000030762">
    <property type="component" value="Unassembled WGS sequence"/>
</dbReference>
<dbReference type="VEuPathDB" id="FungiDB:SDRG_14873"/>
<dbReference type="Gene3D" id="1.10.510.10">
    <property type="entry name" value="Transferase(Phosphotransferase) domain 1"/>
    <property type="match status" value="1"/>
</dbReference>
<dbReference type="GeneID" id="19955600"/>
<gene>
    <name evidence="3" type="ORF">SDRG_14873</name>
</gene>
<feature type="region of interest" description="Disordered" evidence="1">
    <location>
        <begin position="354"/>
        <end position="374"/>
    </location>
</feature>
<dbReference type="InterPro" id="IPR046959">
    <property type="entry name" value="PRK1-6/SRF4-like"/>
</dbReference>
<dbReference type="OMA" id="NDEGTTW"/>
<dbReference type="GO" id="GO:0004672">
    <property type="term" value="F:protein kinase activity"/>
    <property type="evidence" value="ECO:0007669"/>
    <property type="project" value="InterPro"/>
</dbReference>
<name>T0PPH5_SAPDV</name>
<evidence type="ECO:0000256" key="1">
    <source>
        <dbReference type="SAM" id="MobiDB-lite"/>
    </source>
</evidence>
<dbReference type="PANTHER" id="PTHR48007">
    <property type="entry name" value="LEUCINE-RICH REPEAT RECEPTOR-LIKE PROTEIN KINASE PXC1"/>
    <property type="match status" value="1"/>
</dbReference>
<dbReference type="AlphaFoldDB" id="T0PPH5"/>
<dbReference type="SUPFAM" id="SSF52058">
    <property type="entry name" value="L domain-like"/>
    <property type="match status" value="1"/>
</dbReference>
<dbReference type="InParanoid" id="T0PPH5"/>
<evidence type="ECO:0000313" key="4">
    <source>
        <dbReference type="Proteomes" id="UP000030762"/>
    </source>
</evidence>
<feature type="domain" description="Protein kinase" evidence="2">
    <location>
        <begin position="403"/>
        <end position="673"/>
    </location>
</feature>
<accession>T0PPH5</accession>
<dbReference type="GO" id="GO:0005524">
    <property type="term" value="F:ATP binding"/>
    <property type="evidence" value="ECO:0007669"/>
    <property type="project" value="InterPro"/>
</dbReference>
<dbReference type="InterPro" id="IPR011009">
    <property type="entry name" value="Kinase-like_dom_sf"/>
</dbReference>
<dbReference type="OrthoDB" id="1911848at2759"/>
<keyword evidence="4" id="KW-1185">Reference proteome</keyword>
<dbReference type="eggNOG" id="KOG1187">
    <property type="taxonomic scope" value="Eukaryota"/>
</dbReference>
<dbReference type="PANTHER" id="PTHR48007:SF4">
    <property type="entry name" value="LEUCINE-RICH REPEAT RECEPTOR-LIKE PROTEIN KINASE PXC1"/>
    <property type="match status" value="1"/>
</dbReference>
<dbReference type="EMBL" id="JH767210">
    <property type="protein sequence ID" value="EQC27349.1"/>
    <property type="molecule type" value="Genomic_DNA"/>
</dbReference>
<evidence type="ECO:0000259" key="2">
    <source>
        <dbReference type="PROSITE" id="PS50011"/>
    </source>
</evidence>
<protein>
    <submittedName>
        <fullName evidence="3">TKL protein kinase</fullName>
    </submittedName>
</protein>
<dbReference type="InterPro" id="IPR032675">
    <property type="entry name" value="LRR_dom_sf"/>
</dbReference>
<reference evidence="3 4" key="1">
    <citation type="submission" date="2012-04" db="EMBL/GenBank/DDBJ databases">
        <title>The Genome Sequence of Saprolegnia declina VS20.</title>
        <authorList>
            <consortium name="The Broad Institute Genome Sequencing Platform"/>
            <person name="Russ C."/>
            <person name="Nusbaum C."/>
            <person name="Tyler B."/>
            <person name="van West P."/>
            <person name="Dieguez-Uribeondo J."/>
            <person name="de Bruijn I."/>
            <person name="Tripathy S."/>
            <person name="Jiang R."/>
            <person name="Young S.K."/>
            <person name="Zeng Q."/>
            <person name="Gargeya S."/>
            <person name="Fitzgerald M."/>
            <person name="Haas B."/>
            <person name="Abouelleil A."/>
            <person name="Alvarado L."/>
            <person name="Arachchi H.M."/>
            <person name="Berlin A."/>
            <person name="Chapman S.B."/>
            <person name="Goldberg J."/>
            <person name="Griggs A."/>
            <person name="Gujja S."/>
            <person name="Hansen M."/>
            <person name="Howarth C."/>
            <person name="Imamovic A."/>
            <person name="Larimer J."/>
            <person name="McCowen C."/>
            <person name="Montmayeur A."/>
            <person name="Murphy C."/>
            <person name="Neiman D."/>
            <person name="Pearson M."/>
            <person name="Priest M."/>
            <person name="Roberts A."/>
            <person name="Saif S."/>
            <person name="Shea T."/>
            <person name="Sisk P."/>
            <person name="Sykes S."/>
            <person name="Wortman J."/>
            <person name="Nusbaum C."/>
            <person name="Birren B."/>
        </authorList>
    </citation>
    <scope>NUCLEOTIDE SEQUENCE [LARGE SCALE GENOMIC DNA]</scope>
    <source>
        <strain evidence="3 4">VS20</strain>
    </source>
</reference>
<dbReference type="SUPFAM" id="SSF56112">
    <property type="entry name" value="Protein kinase-like (PK-like)"/>
    <property type="match status" value="1"/>
</dbReference>
<keyword evidence="3" id="KW-0418">Kinase</keyword>
<dbReference type="InterPro" id="IPR000719">
    <property type="entry name" value="Prot_kinase_dom"/>
</dbReference>
<dbReference type="Pfam" id="PF07714">
    <property type="entry name" value="PK_Tyr_Ser-Thr"/>
    <property type="match status" value="1"/>
</dbReference>
<dbReference type="RefSeq" id="XP_008619253.1">
    <property type="nucleotide sequence ID" value="XM_008621031.1"/>
</dbReference>
<sequence length="684" mass="74007">MATGLTPHGLRRRLAPSRRSQAASNDLWLVSPCDACSGMSSTVCIRSSPSVSYTNLALGAYSCNNSSCSQCIDRFKNDEGTTWTFNTAMWPPGAPLRVNFSATENSSTGPTTIIFSGAASAASSTRVPALDVSGLARLSTLYLQSLNVTPLMTQTRSFGLPQNLTTLSLTDCAMGNFTLPSSLSTLQTLTIRSSMAVDVNLSWLNVSGFRSSLQTLTVENVTLLDAATLSKSIRHFHLTSLSFRHTNFELTPVSIKTFLSLRAIPSLALDDLTLPCPYYAHKLCLHDTSICVYRPRPRTPVDDNMSNEVSAWIILISMTLTTLYGLVMRYRSKRTPTKAPKTRNDVAIDSLLDTSSQQPSSHRHVRLLTQPPPSRSLYSGDGTVESVLRQAPSLALLDASDILETLILYHQGPHIYVAQGVYVPDDGRIQLKQISGYESYLVSMARTIVDLAKLSHPHVAQLRGIVVVSPSSLAVVIDDCSDNGPLLYARSSSAAGKAKMALDLACALAYLHSAHIVHGHLTADTVLVDSIGDVYLNPLDVLASHVYAAHSTDALYVAPEVLLESKATPTSDDDEVTARRVRFASPAADVYAFGVLLAEIDVGESAKTYLTRKCLSFQDKAMPVAQLVGLRHALTFYRGQFQQVIALCLHEDPSSRPTMADVVEYLVDPSPTLLGESPPLLSAS</sequence>
<keyword evidence="3" id="KW-0808">Transferase</keyword>
<dbReference type="InterPro" id="IPR001245">
    <property type="entry name" value="Ser-Thr/Tyr_kinase_cat_dom"/>
</dbReference>
<proteinExistence type="predicted"/>
<dbReference type="Gene3D" id="3.80.10.10">
    <property type="entry name" value="Ribonuclease Inhibitor"/>
    <property type="match status" value="1"/>
</dbReference>
<evidence type="ECO:0000313" key="3">
    <source>
        <dbReference type="EMBL" id="EQC27349.1"/>
    </source>
</evidence>
<dbReference type="PROSITE" id="PS50011">
    <property type="entry name" value="PROTEIN_KINASE_DOM"/>
    <property type="match status" value="1"/>
</dbReference>
<organism evidence="3 4">
    <name type="scientific">Saprolegnia diclina (strain VS20)</name>
    <dbReference type="NCBI Taxonomy" id="1156394"/>
    <lineage>
        <taxon>Eukaryota</taxon>
        <taxon>Sar</taxon>
        <taxon>Stramenopiles</taxon>
        <taxon>Oomycota</taxon>
        <taxon>Saprolegniomycetes</taxon>
        <taxon>Saprolegniales</taxon>
        <taxon>Saprolegniaceae</taxon>
        <taxon>Saprolegnia</taxon>
    </lineage>
</organism>